<accession>A0A8J2NKY1</accession>
<evidence type="ECO:0000256" key="1">
    <source>
        <dbReference type="SAM" id="MobiDB-lite"/>
    </source>
</evidence>
<evidence type="ECO:0000259" key="2">
    <source>
        <dbReference type="Pfam" id="PF14033"/>
    </source>
</evidence>
<feature type="region of interest" description="Disordered" evidence="1">
    <location>
        <begin position="344"/>
        <end position="364"/>
    </location>
</feature>
<evidence type="ECO:0008006" key="6">
    <source>
        <dbReference type="Google" id="ProtNLM"/>
    </source>
</evidence>
<reference evidence="4" key="1">
    <citation type="submission" date="2021-05" db="EMBL/GenBank/DDBJ databases">
        <authorList>
            <person name="Khan N."/>
        </authorList>
    </citation>
    <scope>NUCLEOTIDE SEQUENCE</scope>
</reference>
<dbReference type="AlphaFoldDB" id="A0A8J2NKY1"/>
<evidence type="ECO:0000313" key="4">
    <source>
        <dbReference type="EMBL" id="CAG7561920.1"/>
    </source>
</evidence>
<dbReference type="InterPro" id="IPR025340">
    <property type="entry name" value="DUF4246"/>
</dbReference>
<evidence type="ECO:0000313" key="5">
    <source>
        <dbReference type="Proteomes" id="UP000693738"/>
    </source>
</evidence>
<feature type="compositionally biased region" description="Basic and acidic residues" evidence="1">
    <location>
        <begin position="14"/>
        <end position="24"/>
    </location>
</feature>
<comment type="caution">
    <text evidence="4">The sequence shown here is derived from an EMBL/GenBank/DDBJ whole genome shotgun (WGS) entry which is preliminary data.</text>
</comment>
<evidence type="ECO:0000259" key="3">
    <source>
        <dbReference type="Pfam" id="PF21666"/>
    </source>
</evidence>
<dbReference type="PANTHER" id="PTHR33119">
    <property type="entry name" value="IFI3P"/>
    <property type="match status" value="1"/>
</dbReference>
<dbReference type="Proteomes" id="UP000693738">
    <property type="component" value="Unassembled WGS sequence"/>
</dbReference>
<name>A0A8J2NKY1_FUSEQ</name>
<dbReference type="EMBL" id="CAJSTJ010000144">
    <property type="protein sequence ID" value="CAG7561920.1"/>
    <property type="molecule type" value="Genomic_DNA"/>
</dbReference>
<proteinExistence type="predicted"/>
<sequence>MSPHSYPGLGLNLRHHDQDGRGDGPDREIYPIGIHHNCFGAGSYMLLIREVAMMIAMNQLTEKPDWHVKVFDDTIAEKWIEEGLALPVEPLYKDIVDPEKYNGKKLQTILDRKCLEYCIKELRAKAEFFKKTNLVPTLDASASVVKSDNHIDESLRKSLQAAFAKLKLEQKDDPDWHPRSNDMVQNLVHPSLYPLIYGQTRVFREEVVGVEDAIDRWSGKGEVIPKGEPQRDERGYRYSTNIGRSSVDPSYWSDSYQWLPSNVRFQDDGTVKFTSYINGLHPTKHREIYGTIEKLIERALPAWDFCIPVYRNFRTVGSCRTKPRFGMPDNPDDENEENWNIRLEDVPEEREDHDVPGEDDSDYNRWDHEEYHEAEDDEGRQHAYWKLIRAPVQPEAPDFKAWNYGTKPGESLRERFKDIQVIVKMASIELTPDKPSFPAGGWHVEGQMNEHIVGTALYYLDSENVTPSSLKFRMQTTSYQDDFQDRVGQDSFSWMERVYGTDLRGGACLQQYGSVETKEGRLLAFPNVFHHRVSPFELQDKTKPGHRRFIALWLVDPHTRIINTGNVPPQQQDWWMERAFGNAESEKIPNPIAKLVSKAAPDHAGLKAALENGTPLPEELMDMVRNEASLPMSLAEAKEHRLKLMEERTKFQSEAEEEWSRVEYSFCEH</sequence>
<dbReference type="Pfam" id="PF21666">
    <property type="entry name" value="DUF4246_N"/>
    <property type="match status" value="1"/>
</dbReference>
<organism evidence="4 5">
    <name type="scientific">Fusarium equiseti</name>
    <name type="common">Fusarium scirpi</name>
    <dbReference type="NCBI Taxonomy" id="61235"/>
    <lineage>
        <taxon>Eukaryota</taxon>
        <taxon>Fungi</taxon>
        <taxon>Dikarya</taxon>
        <taxon>Ascomycota</taxon>
        <taxon>Pezizomycotina</taxon>
        <taxon>Sordariomycetes</taxon>
        <taxon>Hypocreomycetidae</taxon>
        <taxon>Hypocreales</taxon>
        <taxon>Nectriaceae</taxon>
        <taxon>Fusarium</taxon>
        <taxon>Fusarium incarnatum-equiseti species complex</taxon>
    </lineage>
</organism>
<gene>
    <name evidence="4" type="ORF">FEQUK3_LOCUS7596</name>
</gene>
<dbReference type="Pfam" id="PF14033">
    <property type="entry name" value="DUF4246"/>
    <property type="match status" value="1"/>
</dbReference>
<dbReference type="InterPro" id="IPR049207">
    <property type="entry name" value="DUF4246_N"/>
</dbReference>
<dbReference type="InterPro" id="IPR049192">
    <property type="entry name" value="DUF4246_C"/>
</dbReference>
<dbReference type="PANTHER" id="PTHR33119:SF1">
    <property type="entry name" value="FE2OG DIOXYGENASE DOMAIN-CONTAINING PROTEIN"/>
    <property type="match status" value="1"/>
</dbReference>
<feature type="domain" description="DUF4246" evidence="3">
    <location>
        <begin position="6"/>
        <end position="82"/>
    </location>
</feature>
<feature type="region of interest" description="Disordered" evidence="1">
    <location>
        <begin position="1"/>
        <end position="24"/>
    </location>
</feature>
<protein>
    <recommendedName>
        <fullName evidence="6">Duf1665 domain containing protein</fullName>
    </recommendedName>
</protein>
<feature type="domain" description="DUF4246" evidence="2">
    <location>
        <begin position="113"/>
        <end position="577"/>
    </location>
</feature>